<reference evidence="15 16" key="1">
    <citation type="submission" date="2020-01" db="EMBL/GenBank/DDBJ databases">
        <authorList>
            <person name="Gupta K D."/>
        </authorList>
    </citation>
    <scope>NUCLEOTIDE SEQUENCE [LARGE SCALE GENOMIC DNA]</scope>
</reference>
<evidence type="ECO:0000256" key="2">
    <source>
        <dbReference type="ARBA" id="ARBA00004167"/>
    </source>
</evidence>
<proteinExistence type="inferred from homology"/>
<dbReference type="GO" id="GO:0016020">
    <property type="term" value="C:membrane"/>
    <property type="evidence" value="ECO:0007669"/>
    <property type="project" value="UniProtKB-SubCell"/>
</dbReference>
<dbReference type="InterPro" id="IPR036396">
    <property type="entry name" value="Cyt_P450_sf"/>
</dbReference>
<dbReference type="GO" id="GO:0005506">
    <property type="term" value="F:iron ion binding"/>
    <property type="evidence" value="ECO:0007669"/>
    <property type="project" value="InterPro"/>
</dbReference>
<evidence type="ECO:0000256" key="5">
    <source>
        <dbReference type="ARBA" id="ARBA00022617"/>
    </source>
</evidence>
<dbReference type="GO" id="GO:0016705">
    <property type="term" value="F:oxidoreductase activity, acting on paired donors, with incorporation or reduction of molecular oxygen"/>
    <property type="evidence" value="ECO:0007669"/>
    <property type="project" value="InterPro"/>
</dbReference>
<dbReference type="PANTHER" id="PTHR46300">
    <property type="entry name" value="P450, PUTATIVE (EUROFUNG)-RELATED-RELATED"/>
    <property type="match status" value="1"/>
</dbReference>
<keyword evidence="6" id="KW-0812">Transmembrane</keyword>
<accession>A0A8S0XJK6</accession>
<organism evidence="15 16">
    <name type="scientific">Cyclocybe aegerita</name>
    <name type="common">Black poplar mushroom</name>
    <name type="synonym">Agrocybe aegerita</name>
    <dbReference type="NCBI Taxonomy" id="1973307"/>
    <lineage>
        <taxon>Eukaryota</taxon>
        <taxon>Fungi</taxon>
        <taxon>Dikarya</taxon>
        <taxon>Basidiomycota</taxon>
        <taxon>Agaricomycotina</taxon>
        <taxon>Agaricomycetes</taxon>
        <taxon>Agaricomycetidae</taxon>
        <taxon>Agaricales</taxon>
        <taxon>Agaricineae</taxon>
        <taxon>Bolbitiaceae</taxon>
        <taxon>Cyclocybe</taxon>
    </lineage>
</organism>
<evidence type="ECO:0000256" key="10">
    <source>
        <dbReference type="ARBA" id="ARBA00023004"/>
    </source>
</evidence>
<dbReference type="InterPro" id="IPR050364">
    <property type="entry name" value="Cytochrome_P450_fung"/>
</dbReference>
<keyword evidence="5 14" id="KW-0349">Heme</keyword>
<dbReference type="InterPro" id="IPR001128">
    <property type="entry name" value="Cyt_P450"/>
</dbReference>
<sequence>MSFFFAMVTHPHVQRKAQQELDATVGTGRLPDFSDRQSLPYLEAIYRELLRWRPPGPLGVPHCTSEDDIYNGYFIPKGTTVFSNIRAMTHDEGMYPEPSEFRPERHFTADGKLNGDDRILAYGFGRRVCVGRHVASSTLWLMMASVLATFDIMKAKDDLGNEVEVNTEYTDGLISQKKPFKCLFVPRSNQAIHLIEETMRTH</sequence>
<dbReference type="GO" id="GO:0020037">
    <property type="term" value="F:heme binding"/>
    <property type="evidence" value="ECO:0007669"/>
    <property type="project" value="InterPro"/>
</dbReference>
<comment type="subcellular location">
    <subcellularLocation>
        <location evidence="2">Membrane</location>
        <topology evidence="2">Single-pass membrane protein</topology>
    </subcellularLocation>
</comment>
<dbReference type="GO" id="GO:0004497">
    <property type="term" value="F:monooxygenase activity"/>
    <property type="evidence" value="ECO:0007669"/>
    <property type="project" value="UniProtKB-KW"/>
</dbReference>
<dbReference type="EMBL" id="CACVBS010000045">
    <property type="protein sequence ID" value="CAA7264563.1"/>
    <property type="molecule type" value="Genomic_DNA"/>
</dbReference>
<keyword evidence="12" id="KW-0472">Membrane</keyword>
<evidence type="ECO:0000256" key="8">
    <source>
        <dbReference type="ARBA" id="ARBA00022989"/>
    </source>
</evidence>
<evidence type="ECO:0000256" key="11">
    <source>
        <dbReference type="ARBA" id="ARBA00023033"/>
    </source>
</evidence>
<dbReference type="Pfam" id="PF00067">
    <property type="entry name" value="p450"/>
    <property type="match status" value="1"/>
</dbReference>
<dbReference type="Gene3D" id="1.10.630.10">
    <property type="entry name" value="Cytochrome P450"/>
    <property type="match status" value="1"/>
</dbReference>
<evidence type="ECO:0000256" key="14">
    <source>
        <dbReference type="PIRSR" id="PIRSR602401-1"/>
    </source>
</evidence>
<keyword evidence="8" id="KW-1133">Transmembrane helix</keyword>
<dbReference type="PRINTS" id="PR00463">
    <property type="entry name" value="EP450I"/>
</dbReference>
<evidence type="ECO:0000256" key="4">
    <source>
        <dbReference type="ARBA" id="ARBA00010617"/>
    </source>
</evidence>
<keyword evidence="10 14" id="KW-0408">Iron</keyword>
<comment type="caution">
    <text evidence="15">The sequence shown here is derived from an EMBL/GenBank/DDBJ whole genome shotgun (WGS) entry which is preliminary data.</text>
</comment>
<dbReference type="PANTHER" id="PTHR46300:SF2">
    <property type="entry name" value="CYTOCHROME P450 MONOOXYGENASE ALNH-RELATED"/>
    <property type="match status" value="1"/>
</dbReference>
<evidence type="ECO:0000256" key="6">
    <source>
        <dbReference type="ARBA" id="ARBA00022692"/>
    </source>
</evidence>
<evidence type="ECO:0000256" key="3">
    <source>
        <dbReference type="ARBA" id="ARBA00005179"/>
    </source>
</evidence>
<evidence type="ECO:0000256" key="7">
    <source>
        <dbReference type="ARBA" id="ARBA00022723"/>
    </source>
</evidence>
<dbReference type="Proteomes" id="UP000467700">
    <property type="component" value="Unassembled WGS sequence"/>
</dbReference>
<keyword evidence="7 14" id="KW-0479">Metal-binding</keyword>
<evidence type="ECO:0000256" key="12">
    <source>
        <dbReference type="ARBA" id="ARBA00023136"/>
    </source>
</evidence>
<dbReference type="SUPFAM" id="SSF48264">
    <property type="entry name" value="Cytochrome P450"/>
    <property type="match status" value="1"/>
</dbReference>
<dbReference type="PRINTS" id="PR00385">
    <property type="entry name" value="P450"/>
</dbReference>
<keyword evidence="13" id="KW-0325">Glycoprotein</keyword>
<evidence type="ECO:0000256" key="9">
    <source>
        <dbReference type="ARBA" id="ARBA00023002"/>
    </source>
</evidence>
<keyword evidence="16" id="KW-1185">Reference proteome</keyword>
<feature type="binding site" description="axial binding residue" evidence="14">
    <location>
        <position position="129"/>
    </location>
    <ligand>
        <name>heme</name>
        <dbReference type="ChEBI" id="CHEBI:30413"/>
    </ligand>
    <ligandPart>
        <name>Fe</name>
        <dbReference type="ChEBI" id="CHEBI:18248"/>
    </ligandPart>
</feature>
<evidence type="ECO:0008006" key="17">
    <source>
        <dbReference type="Google" id="ProtNLM"/>
    </source>
</evidence>
<keyword evidence="9" id="KW-0560">Oxidoreductase</keyword>
<evidence type="ECO:0000313" key="16">
    <source>
        <dbReference type="Proteomes" id="UP000467700"/>
    </source>
</evidence>
<keyword evidence="11" id="KW-0503">Monooxygenase</keyword>
<evidence type="ECO:0000256" key="13">
    <source>
        <dbReference type="ARBA" id="ARBA00023180"/>
    </source>
</evidence>
<comment type="pathway">
    <text evidence="3">Secondary metabolite biosynthesis.</text>
</comment>
<evidence type="ECO:0000256" key="1">
    <source>
        <dbReference type="ARBA" id="ARBA00001971"/>
    </source>
</evidence>
<dbReference type="InterPro" id="IPR002401">
    <property type="entry name" value="Cyt_P450_E_grp-I"/>
</dbReference>
<dbReference type="OrthoDB" id="3934656at2759"/>
<gene>
    <name evidence="15" type="ORF">AAE3_LOCUS6835</name>
</gene>
<comment type="similarity">
    <text evidence="4">Belongs to the cytochrome P450 family.</text>
</comment>
<name>A0A8S0XJK6_CYCAE</name>
<protein>
    <recommendedName>
        <fullName evidence="17">Cytochrome P450</fullName>
    </recommendedName>
</protein>
<evidence type="ECO:0000313" key="15">
    <source>
        <dbReference type="EMBL" id="CAA7264563.1"/>
    </source>
</evidence>
<comment type="cofactor">
    <cofactor evidence="1 14">
        <name>heme</name>
        <dbReference type="ChEBI" id="CHEBI:30413"/>
    </cofactor>
</comment>
<dbReference type="AlphaFoldDB" id="A0A8S0XJK6"/>